<name>A0AAD7RH21_9TELE</name>
<dbReference type="AlphaFoldDB" id="A0AAD7RH21"/>
<feature type="region of interest" description="Disordered" evidence="1">
    <location>
        <begin position="63"/>
        <end position="99"/>
    </location>
</feature>
<evidence type="ECO:0000313" key="3">
    <source>
        <dbReference type="Proteomes" id="UP001221898"/>
    </source>
</evidence>
<evidence type="ECO:0000313" key="2">
    <source>
        <dbReference type="EMBL" id="KAJ8383927.1"/>
    </source>
</evidence>
<evidence type="ECO:0000256" key="1">
    <source>
        <dbReference type="SAM" id="MobiDB-lite"/>
    </source>
</evidence>
<protein>
    <submittedName>
        <fullName evidence="2">Uncharacterized protein</fullName>
    </submittedName>
</protein>
<feature type="region of interest" description="Disordered" evidence="1">
    <location>
        <begin position="1"/>
        <end position="49"/>
    </location>
</feature>
<reference evidence="2" key="1">
    <citation type="journal article" date="2023" name="Science">
        <title>Genome structures resolve the early diversification of teleost fishes.</title>
        <authorList>
            <person name="Parey E."/>
            <person name="Louis A."/>
            <person name="Montfort J."/>
            <person name="Bouchez O."/>
            <person name="Roques C."/>
            <person name="Iampietro C."/>
            <person name="Lluch J."/>
            <person name="Castinel A."/>
            <person name="Donnadieu C."/>
            <person name="Desvignes T."/>
            <person name="Floi Bucao C."/>
            <person name="Jouanno E."/>
            <person name="Wen M."/>
            <person name="Mejri S."/>
            <person name="Dirks R."/>
            <person name="Jansen H."/>
            <person name="Henkel C."/>
            <person name="Chen W.J."/>
            <person name="Zahm M."/>
            <person name="Cabau C."/>
            <person name="Klopp C."/>
            <person name="Thompson A.W."/>
            <person name="Robinson-Rechavi M."/>
            <person name="Braasch I."/>
            <person name="Lecointre G."/>
            <person name="Bobe J."/>
            <person name="Postlethwait J.H."/>
            <person name="Berthelot C."/>
            <person name="Roest Crollius H."/>
            <person name="Guiguen Y."/>
        </authorList>
    </citation>
    <scope>NUCLEOTIDE SEQUENCE</scope>
    <source>
        <strain evidence="2">NC1722</strain>
    </source>
</reference>
<dbReference type="Proteomes" id="UP001221898">
    <property type="component" value="Unassembled WGS sequence"/>
</dbReference>
<comment type="caution">
    <text evidence="2">The sequence shown here is derived from an EMBL/GenBank/DDBJ whole genome shotgun (WGS) entry which is preliminary data.</text>
</comment>
<dbReference type="EMBL" id="JAINUG010000282">
    <property type="protein sequence ID" value="KAJ8383927.1"/>
    <property type="molecule type" value="Genomic_DNA"/>
</dbReference>
<accession>A0AAD7RH21</accession>
<keyword evidence="3" id="KW-1185">Reference proteome</keyword>
<proteinExistence type="predicted"/>
<organism evidence="2 3">
    <name type="scientific">Aldrovandia affinis</name>
    <dbReference type="NCBI Taxonomy" id="143900"/>
    <lineage>
        <taxon>Eukaryota</taxon>
        <taxon>Metazoa</taxon>
        <taxon>Chordata</taxon>
        <taxon>Craniata</taxon>
        <taxon>Vertebrata</taxon>
        <taxon>Euteleostomi</taxon>
        <taxon>Actinopterygii</taxon>
        <taxon>Neopterygii</taxon>
        <taxon>Teleostei</taxon>
        <taxon>Notacanthiformes</taxon>
        <taxon>Halosauridae</taxon>
        <taxon>Aldrovandia</taxon>
    </lineage>
</organism>
<sequence>MRQRHNVSEGVDSDKVGRPSCRFNADDDAAEGYARRRNGERRTALNMNPGTAALLITPVPKADVPLRAPGSASHRHPPPTPHQKGCRHNTGAETRPAHT</sequence>
<gene>
    <name evidence="2" type="ORF">AAFF_G00212960</name>
</gene>